<dbReference type="GO" id="GO:0005634">
    <property type="term" value="C:nucleus"/>
    <property type="evidence" value="ECO:0007669"/>
    <property type="project" value="TreeGrafter"/>
</dbReference>
<evidence type="ECO:0000256" key="5">
    <source>
        <dbReference type="ARBA" id="ARBA00022840"/>
    </source>
</evidence>
<dbReference type="GO" id="GO:0005524">
    <property type="term" value="F:ATP binding"/>
    <property type="evidence" value="ECO:0007669"/>
    <property type="project" value="UniProtKB-UniRule"/>
</dbReference>
<dbReference type="GeneID" id="94828307"/>
<evidence type="ECO:0000256" key="3">
    <source>
        <dbReference type="ARBA" id="ARBA00022741"/>
    </source>
</evidence>
<reference evidence="9" key="1">
    <citation type="submission" date="2016-10" db="EMBL/GenBank/DDBJ databases">
        <authorList>
            <person name="Benchimol M."/>
            <person name="Almeida L.G."/>
            <person name="Vasconcelos A.T."/>
            <person name="Perreira-Neves A."/>
            <person name="Rosa I.A."/>
            <person name="Tasca T."/>
            <person name="Bogo M.R."/>
            <person name="de Souza W."/>
        </authorList>
    </citation>
    <scope>NUCLEOTIDE SEQUENCE [LARGE SCALE GENOMIC DNA]</scope>
    <source>
        <strain evidence="9">K</strain>
    </source>
</reference>
<keyword evidence="10" id="KW-1185">Reference proteome</keyword>
<evidence type="ECO:0000313" key="10">
    <source>
        <dbReference type="Proteomes" id="UP000179807"/>
    </source>
</evidence>
<keyword evidence="2" id="KW-0808">Transferase</keyword>
<dbReference type="FunFam" id="3.30.200.20:FF:000042">
    <property type="entry name" value="Aurora kinase A"/>
    <property type="match status" value="1"/>
</dbReference>
<dbReference type="VEuPathDB" id="TrichDB:TRFO_07315"/>
<evidence type="ECO:0000256" key="4">
    <source>
        <dbReference type="ARBA" id="ARBA00022777"/>
    </source>
</evidence>
<name>A0A1J4JSN0_9EUKA</name>
<evidence type="ECO:0000256" key="1">
    <source>
        <dbReference type="ARBA" id="ARBA00022527"/>
    </source>
</evidence>
<proteinExistence type="inferred from homology"/>
<gene>
    <name evidence="9" type="ORF">TRFO_07315</name>
</gene>
<feature type="binding site" evidence="6">
    <location>
        <position position="38"/>
    </location>
    <ligand>
        <name>ATP</name>
        <dbReference type="ChEBI" id="CHEBI:30616"/>
    </ligand>
</feature>
<evidence type="ECO:0000256" key="2">
    <source>
        <dbReference type="ARBA" id="ARBA00022679"/>
    </source>
</evidence>
<dbReference type="InterPro" id="IPR011009">
    <property type="entry name" value="Kinase-like_dom_sf"/>
</dbReference>
<comment type="similarity">
    <text evidence="7">Belongs to the protein kinase superfamily.</text>
</comment>
<keyword evidence="3 6" id="KW-0547">Nucleotide-binding</keyword>
<dbReference type="Gene3D" id="1.10.510.10">
    <property type="entry name" value="Transferase(Phosphotransferase) domain 1"/>
    <property type="match status" value="1"/>
</dbReference>
<evidence type="ECO:0000256" key="7">
    <source>
        <dbReference type="RuleBase" id="RU000304"/>
    </source>
</evidence>
<dbReference type="Pfam" id="PF00069">
    <property type="entry name" value="Pkinase"/>
    <property type="match status" value="1"/>
</dbReference>
<accession>A0A1J4JSN0</accession>
<dbReference type="GO" id="GO:0004674">
    <property type="term" value="F:protein serine/threonine kinase activity"/>
    <property type="evidence" value="ECO:0007669"/>
    <property type="project" value="UniProtKB-KW"/>
</dbReference>
<dbReference type="Proteomes" id="UP000179807">
    <property type="component" value="Unassembled WGS sequence"/>
</dbReference>
<sequence>MDSITLESIKILDIIGKGSFADVYKAIDTNTNIFTAVKVISKEKFYIEQQHNSIINEISIHKKLSTYERHPNIVQLYENIEDAKNVYLVLEYCEYGALNDLIKEFKKKNTYLTEEAGKYLFSQILKGLEYMHQNNIVHNDLKPSNILVSSDLSVKICDFGFAHIIDSDNNTKTNSDSGILFGSPCYMAPELLKYQYRKNDENVNNNSFNHIKMMSNHMKRNFDEASDVWSFGIILFYMITGELPFYDLELNELFNSICQLSPIIPSHLKISDQLVDLIRMMLNKNPQERITLEQIKIHPWISEYFKDDIPDSPFNSIDLEIINNLKSSFGISKDKLLSDLRNNIRSKEYGLYMQILCNKTVINTSIYSISDFFQSFTTKKIYERTSIVPKKQERKVKTIRICSQIRPFKPLPATIG</sequence>
<dbReference type="PANTHER" id="PTHR24345:SF0">
    <property type="entry name" value="CELL CYCLE SERINE_THREONINE-PROTEIN KINASE CDC5_MSD2"/>
    <property type="match status" value="1"/>
</dbReference>
<keyword evidence="1 7" id="KW-0723">Serine/threonine-protein kinase</keyword>
<feature type="domain" description="Protein kinase" evidence="8">
    <location>
        <begin position="9"/>
        <end position="301"/>
    </location>
</feature>
<comment type="caution">
    <text evidence="9">The sequence shown here is derived from an EMBL/GenBank/DDBJ whole genome shotgun (WGS) entry which is preliminary data.</text>
</comment>
<evidence type="ECO:0000313" key="9">
    <source>
        <dbReference type="EMBL" id="OHT02113.1"/>
    </source>
</evidence>
<dbReference type="OrthoDB" id="68483at2759"/>
<dbReference type="EMBL" id="MLAK01000882">
    <property type="protein sequence ID" value="OHT02113.1"/>
    <property type="molecule type" value="Genomic_DNA"/>
</dbReference>
<dbReference type="InterPro" id="IPR017441">
    <property type="entry name" value="Protein_kinase_ATP_BS"/>
</dbReference>
<evidence type="ECO:0000259" key="8">
    <source>
        <dbReference type="PROSITE" id="PS50011"/>
    </source>
</evidence>
<dbReference type="SMART" id="SM00220">
    <property type="entry name" value="S_TKc"/>
    <property type="match status" value="1"/>
</dbReference>
<dbReference type="PROSITE" id="PS50011">
    <property type="entry name" value="PROTEIN_KINASE_DOM"/>
    <property type="match status" value="1"/>
</dbReference>
<dbReference type="PROSITE" id="PS00108">
    <property type="entry name" value="PROTEIN_KINASE_ST"/>
    <property type="match status" value="1"/>
</dbReference>
<dbReference type="SUPFAM" id="SSF56112">
    <property type="entry name" value="Protein kinase-like (PK-like)"/>
    <property type="match status" value="1"/>
</dbReference>
<keyword evidence="5 6" id="KW-0067">ATP-binding</keyword>
<dbReference type="InterPro" id="IPR008271">
    <property type="entry name" value="Ser/Thr_kinase_AS"/>
</dbReference>
<dbReference type="RefSeq" id="XP_068355249.1">
    <property type="nucleotide sequence ID" value="XM_068493603.1"/>
</dbReference>
<evidence type="ECO:0000256" key="6">
    <source>
        <dbReference type="PROSITE-ProRule" id="PRU10141"/>
    </source>
</evidence>
<dbReference type="AlphaFoldDB" id="A0A1J4JSN0"/>
<dbReference type="PANTHER" id="PTHR24345">
    <property type="entry name" value="SERINE/THREONINE-PROTEIN KINASE PLK"/>
    <property type="match status" value="1"/>
</dbReference>
<organism evidence="9 10">
    <name type="scientific">Tritrichomonas foetus</name>
    <dbReference type="NCBI Taxonomy" id="1144522"/>
    <lineage>
        <taxon>Eukaryota</taxon>
        <taxon>Metamonada</taxon>
        <taxon>Parabasalia</taxon>
        <taxon>Tritrichomonadida</taxon>
        <taxon>Tritrichomonadidae</taxon>
        <taxon>Tritrichomonas</taxon>
    </lineage>
</organism>
<dbReference type="InterPro" id="IPR000719">
    <property type="entry name" value="Prot_kinase_dom"/>
</dbReference>
<keyword evidence="4 9" id="KW-0418">Kinase</keyword>
<protein>
    <submittedName>
        <fullName evidence="9">CAMK family protein kinase</fullName>
    </submittedName>
</protein>
<dbReference type="PROSITE" id="PS00107">
    <property type="entry name" value="PROTEIN_KINASE_ATP"/>
    <property type="match status" value="1"/>
</dbReference>